<dbReference type="GO" id="GO:0005506">
    <property type="term" value="F:iron ion binding"/>
    <property type="evidence" value="ECO:0007669"/>
    <property type="project" value="InterPro"/>
</dbReference>
<dbReference type="SUPFAM" id="SSF48264">
    <property type="entry name" value="Cytochrome P450"/>
    <property type="match status" value="1"/>
</dbReference>
<protein>
    <recommendedName>
        <fullName evidence="4">Cytochrome P450</fullName>
    </recommendedName>
</protein>
<evidence type="ECO:0000313" key="3">
    <source>
        <dbReference type="Proteomes" id="UP000663828"/>
    </source>
</evidence>
<dbReference type="GO" id="GO:0020037">
    <property type="term" value="F:heme binding"/>
    <property type="evidence" value="ECO:0007669"/>
    <property type="project" value="InterPro"/>
</dbReference>
<evidence type="ECO:0008006" key="4">
    <source>
        <dbReference type="Google" id="ProtNLM"/>
    </source>
</evidence>
<dbReference type="EMBL" id="CAJNOR010008569">
    <property type="protein sequence ID" value="CAF1634804.1"/>
    <property type="molecule type" value="Genomic_DNA"/>
</dbReference>
<dbReference type="InterPro" id="IPR036396">
    <property type="entry name" value="Cyt_P450_sf"/>
</dbReference>
<dbReference type="Gene3D" id="1.10.630.10">
    <property type="entry name" value="Cytochrome P450"/>
    <property type="match status" value="1"/>
</dbReference>
<evidence type="ECO:0000256" key="1">
    <source>
        <dbReference type="ARBA" id="ARBA00010617"/>
    </source>
</evidence>
<dbReference type="InterPro" id="IPR001128">
    <property type="entry name" value="Cyt_P450"/>
</dbReference>
<dbReference type="Pfam" id="PF00067">
    <property type="entry name" value="p450"/>
    <property type="match status" value="1"/>
</dbReference>
<sequence length="137" mass="15763">MAKAIPQPPKKWIIGNLKELDPVQTLNSLKRLHQLYGDIYRLTILDQNIVIVCNQELTNFLCDETKFDKNVDPVLEELRFPAGDGLFTAHTSEPNWKLAHKILMPAFGPQAIRDMFPAMMDISSQLILRWERFAGEE</sequence>
<accession>A0A816DMB5</accession>
<dbReference type="GO" id="GO:0016705">
    <property type="term" value="F:oxidoreductase activity, acting on paired donors, with incorporation or reduction of molecular oxygen"/>
    <property type="evidence" value="ECO:0007669"/>
    <property type="project" value="InterPro"/>
</dbReference>
<reference evidence="2" key="1">
    <citation type="submission" date="2021-02" db="EMBL/GenBank/DDBJ databases">
        <authorList>
            <person name="Nowell W R."/>
        </authorList>
    </citation>
    <scope>NUCLEOTIDE SEQUENCE</scope>
</reference>
<organism evidence="2 3">
    <name type="scientific">Adineta ricciae</name>
    <name type="common">Rotifer</name>
    <dbReference type="NCBI Taxonomy" id="249248"/>
    <lineage>
        <taxon>Eukaryota</taxon>
        <taxon>Metazoa</taxon>
        <taxon>Spiralia</taxon>
        <taxon>Gnathifera</taxon>
        <taxon>Rotifera</taxon>
        <taxon>Eurotatoria</taxon>
        <taxon>Bdelloidea</taxon>
        <taxon>Adinetida</taxon>
        <taxon>Adinetidae</taxon>
        <taxon>Adineta</taxon>
    </lineage>
</organism>
<evidence type="ECO:0000313" key="2">
    <source>
        <dbReference type="EMBL" id="CAF1634804.1"/>
    </source>
</evidence>
<dbReference type="GO" id="GO:0004497">
    <property type="term" value="F:monooxygenase activity"/>
    <property type="evidence" value="ECO:0007669"/>
    <property type="project" value="InterPro"/>
</dbReference>
<dbReference type="AlphaFoldDB" id="A0A816DMB5"/>
<keyword evidence="3" id="KW-1185">Reference proteome</keyword>
<comment type="caution">
    <text evidence="2">The sequence shown here is derived from an EMBL/GenBank/DDBJ whole genome shotgun (WGS) entry which is preliminary data.</text>
</comment>
<gene>
    <name evidence="2" type="ORF">XAT740_LOCUS52276</name>
</gene>
<dbReference type="Proteomes" id="UP000663828">
    <property type="component" value="Unassembled WGS sequence"/>
</dbReference>
<name>A0A816DMB5_ADIRI</name>
<proteinExistence type="inferred from homology"/>
<comment type="similarity">
    <text evidence="1">Belongs to the cytochrome P450 family.</text>
</comment>
<feature type="non-terminal residue" evidence="2">
    <location>
        <position position="137"/>
    </location>
</feature>